<evidence type="ECO:0000256" key="1">
    <source>
        <dbReference type="SAM" id="MobiDB-lite"/>
    </source>
</evidence>
<dbReference type="AlphaFoldDB" id="A0AAJ0C855"/>
<dbReference type="GeneID" id="85312938"/>
<accession>A0AAJ0C855</accession>
<proteinExistence type="predicted"/>
<evidence type="ECO:0000313" key="3">
    <source>
        <dbReference type="EMBL" id="KAK1769461.1"/>
    </source>
</evidence>
<dbReference type="RefSeq" id="XP_060285674.1">
    <property type="nucleotide sequence ID" value="XM_060429751.1"/>
</dbReference>
<evidence type="ECO:0000313" key="4">
    <source>
        <dbReference type="Proteomes" id="UP001244011"/>
    </source>
</evidence>
<name>A0AAJ0C855_9PEZI</name>
<organism evidence="3 4">
    <name type="scientific">Phialemonium atrogriseum</name>
    <dbReference type="NCBI Taxonomy" id="1093897"/>
    <lineage>
        <taxon>Eukaryota</taxon>
        <taxon>Fungi</taxon>
        <taxon>Dikarya</taxon>
        <taxon>Ascomycota</taxon>
        <taxon>Pezizomycotina</taxon>
        <taxon>Sordariomycetes</taxon>
        <taxon>Sordariomycetidae</taxon>
        <taxon>Cephalothecales</taxon>
        <taxon>Cephalothecaceae</taxon>
        <taxon>Phialemonium</taxon>
    </lineage>
</organism>
<keyword evidence="2" id="KW-1133">Transmembrane helix</keyword>
<feature type="region of interest" description="Disordered" evidence="1">
    <location>
        <begin position="46"/>
        <end position="75"/>
    </location>
</feature>
<feature type="compositionally biased region" description="Polar residues" evidence="1">
    <location>
        <begin position="53"/>
        <end position="68"/>
    </location>
</feature>
<feature type="transmembrane region" description="Helical" evidence="2">
    <location>
        <begin position="20"/>
        <end position="38"/>
    </location>
</feature>
<dbReference type="EMBL" id="MU839002">
    <property type="protein sequence ID" value="KAK1769461.1"/>
    <property type="molecule type" value="Genomic_DNA"/>
</dbReference>
<sequence>MPVHGLFESLPYIPTNRSLLIGIACLIVASTLLVILVTTMTRHESHHRDTARTHGQNVDASASPSSKTPLPGTSEHTQIRADFPEAAHLVDRPRTARLLSPSPIPCPHLTPATSSVDGRKGSTATCWSDGTDEDYTPGFQHLDVPSSLLVGVGDQFGGIGSERTASKGWESGELGCCVI</sequence>
<reference evidence="3" key="1">
    <citation type="submission" date="2023-06" db="EMBL/GenBank/DDBJ databases">
        <title>Genome-scale phylogeny and comparative genomics of the fungal order Sordariales.</title>
        <authorList>
            <consortium name="Lawrence Berkeley National Laboratory"/>
            <person name="Hensen N."/>
            <person name="Bonometti L."/>
            <person name="Westerberg I."/>
            <person name="Brannstrom I.O."/>
            <person name="Guillou S."/>
            <person name="Cros-Aarteil S."/>
            <person name="Calhoun S."/>
            <person name="Haridas S."/>
            <person name="Kuo A."/>
            <person name="Mondo S."/>
            <person name="Pangilinan J."/>
            <person name="Riley R."/>
            <person name="Labutti K."/>
            <person name="Andreopoulos B."/>
            <person name="Lipzen A."/>
            <person name="Chen C."/>
            <person name="Yanf M."/>
            <person name="Daum C."/>
            <person name="Ng V."/>
            <person name="Clum A."/>
            <person name="Steindorff A."/>
            <person name="Ohm R."/>
            <person name="Martin F."/>
            <person name="Silar P."/>
            <person name="Natvig D."/>
            <person name="Lalanne C."/>
            <person name="Gautier V."/>
            <person name="Ament-Velasquez S.L."/>
            <person name="Kruys A."/>
            <person name="Hutchinson M.I."/>
            <person name="Powell A.J."/>
            <person name="Barry K."/>
            <person name="Miller A.N."/>
            <person name="Grigoriev I.V."/>
            <person name="Debuchy R."/>
            <person name="Gladieux P."/>
            <person name="Thoren M.H."/>
            <person name="Johannesson H."/>
        </authorList>
    </citation>
    <scope>NUCLEOTIDE SEQUENCE</scope>
    <source>
        <strain evidence="3">8032-3</strain>
    </source>
</reference>
<keyword evidence="2" id="KW-0472">Membrane</keyword>
<protein>
    <submittedName>
        <fullName evidence="3">Uncharacterized protein</fullName>
    </submittedName>
</protein>
<keyword evidence="2" id="KW-0812">Transmembrane</keyword>
<keyword evidence="4" id="KW-1185">Reference proteome</keyword>
<gene>
    <name evidence="3" type="ORF">QBC33DRAFT_556757</name>
</gene>
<dbReference type="Proteomes" id="UP001244011">
    <property type="component" value="Unassembled WGS sequence"/>
</dbReference>
<comment type="caution">
    <text evidence="3">The sequence shown here is derived from an EMBL/GenBank/DDBJ whole genome shotgun (WGS) entry which is preliminary data.</text>
</comment>
<evidence type="ECO:0000256" key="2">
    <source>
        <dbReference type="SAM" id="Phobius"/>
    </source>
</evidence>